<sequence length="160" mass="18111">MNDLKEALARHQLWISLGWNDVLGRYRRSVLGPFWITISMGVTISAMGPLYGSLFSSGSENFIMHLTLGMIFWAFLSATINESCGIFNESASIIKQSDLPLYLYILRVFYRQFMIMLHNFIIIPFVIFFTNTSVNLDILLFIPAIVITSISLISTGMILA</sequence>
<dbReference type="EMBL" id="AAKPVV010000011">
    <property type="protein sequence ID" value="ECU4039517.1"/>
    <property type="molecule type" value="Genomic_DNA"/>
</dbReference>
<dbReference type="PANTHER" id="PTHR30413:SF10">
    <property type="entry name" value="CAPSULE POLYSACCHARIDE EXPORT INNER-MEMBRANE PROTEIN CTRC"/>
    <property type="match status" value="1"/>
</dbReference>
<evidence type="ECO:0000313" key="4">
    <source>
        <dbReference type="EMBL" id="ECU4039517.1"/>
    </source>
</evidence>
<evidence type="ECO:0000256" key="1">
    <source>
        <dbReference type="ARBA" id="ARBA00007783"/>
    </source>
</evidence>
<comment type="similarity">
    <text evidence="1">Belongs to the ABC-2 integral membrane protein family.</text>
</comment>
<feature type="transmembrane region" description="Helical" evidence="3">
    <location>
        <begin position="101"/>
        <end position="126"/>
    </location>
</feature>
<feature type="transmembrane region" description="Helical" evidence="3">
    <location>
        <begin position="30"/>
        <end position="50"/>
    </location>
</feature>
<organism evidence="4">
    <name type="scientific">Salmonella enterica subsp. enterica serovar Heidelberg</name>
    <dbReference type="NCBI Taxonomy" id="611"/>
    <lineage>
        <taxon>Bacteria</taxon>
        <taxon>Pseudomonadati</taxon>
        <taxon>Pseudomonadota</taxon>
        <taxon>Gammaproteobacteria</taxon>
        <taxon>Enterobacterales</taxon>
        <taxon>Enterobacteriaceae</taxon>
        <taxon>Salmonella</taxon>
    </lineage>
</organism>
<dbReference type="GO" id="GO:0015920">
    <property type="term" value="P:lipopolysaccharide transport"/>
    <property type="evidence" value="ECO:0007669"/>
    <property type="project" value="TreeGrafter"/>
</dbReference>
<evidence type="ECO:0000256" key="2">
    <source>
        <dbReference type="ARBA" id="ARBA00022448"/>
    </source>
</evidence>
<dbReference type="PANTHER" id="PTHR30413">
    <property type="entry name" value="INNER MEMBRANE TRANSPORT PERMEASE"/>
    <property type="match status" value="1"/>
</dbReference>
<evidence type="ECO:0000256" key="3">
    <source>
        <dbReference type="SAM" id="Phobius"/>
    </source>
</evidence>
<gene>
    <name evidence="4" type="ORF">D3E19_13395</name>
</gene>
<feature type="non-terminal residue" evidence="4">
    <location>
        <position position="160"/>
    </location>
</feature>
<keyword evidence="3" id="KW-1133">Transmembrane helix</keyword>
<keyword evidence="3" id="KW-0812">Transmembrane</keyword>
<keyword evidence="3" id="KW-0472">Membrane</keyword>
<feature type="transmembrane region" description="Helical" evidence="3">
    <location>
        <begin position="62"/>
        <end position="80"/>
    </location>
</feature>
<feature type="transmembrane region" description="Helical" evidence="3">
    <location>
        <begin position="138"/>
        <end position="159"/>
    </location>
</feature>
<protein>
    <submittedName>
        <fullName evidence="4">ABC transporter permease</fullName>
    </submittedName>
</protein>
<proteinExistence type="inferred from homology"/>
<name>A0A605KNJ3_SALET</name>
<reference evidence="4" key="1">
    <citation type="submission" date="2018-09" db="EMBL/GenBank/DDBJ databases">
        <authorList>
            <consortium name="GenomeTrakr network: Whole genome sequencing for foodborne pathogen traceback"/>
        </authorList>
    </citation>
    <scope>NUCLEOTIDE SEQUENCE</scope>
    <source>
        <strain evidence="4">FSIS31800960</strain>
    </source>
</reference>
<accession>A0A605KNJ3</accession>
<dbReference type="AlphaFoldDB" id="A0A605KNJ3"/>
<comment type="caution">
    <text evidence="4">The sequence shown here is derived from an EMBL/GenBank/DDBJ whole genome shotgun (WGS) entry which is preliminary data.</text>
</comment>
<keyword evidence="2" id="KW-0813">Transport</keyword>